<comment type="caution">
    <text evidence="1">The sequence shown here is derived from an EMBL/GenBank/DDBJ whole genome shotgun (WGS) entry which is preliminary data.</text>
</comment>
<name>A0AAE1CYQ4_9GAST</name>
<dbReference type="EMBL" id="JAWDGP010006203">
    <property type="protein sequence ID" value="KAK3745636.1"/>
    <property type="molecule type" value="Genomic_DNA"/>
</dbReference>
<organism evidence="1 2">
    <name type="scientific">Elysia crispata</name>
    <name type="common">lettuce slug</name>
    <dbReference type="NCBI Taxonomy" id="231223"/>
    <lineage>
        <taxon>Eukaryota</taxon>
        <taxon>Metazoa</taxon>
        <taxon>Spiralia</taxon>
        <taxon>Lophotrochozoa</taxon>
        <taxon>Mollusca</taxon>
        <taxon>Gastropoda</taxon>
        <taxon>Heterobranchia</taxon>
        <taxon>Euthyneura</taxon>
        <taxon>Panpulmonata</taxon>
        <taxon>Sacoglossa</taxon>
        <taxon>Placobranchoidea</taxon>
        <taxon>Plakobranchidae</taxon>
        <taxon>Elysia</taxon>
    </lineage>
</organism>
<dbReference type="AlphaFoldDB" id="A0AAE1CYQ4"/>
<sequence>MGFLRLIGTSLSSPLLHTERARARLLWLGVAPSLAISNCWTRIPFAVIVPGTSVKRQGYETTVGSLGGYDAASAGLTGTLISPPGEAYYSEPLDKLCQTPERGDPHSFTGVVRLYMDILAVVANKSPILTDETKLRRALAVISNGVYSLRLSLSKTKENSSRRRKTLILISCAVARHPVAAP</sequence>
<evidence type="ECO:0000313" key="1">
    <source>
        <dbReference type="EMBL" id="KAK3745636.1"/>
    </source>
</evidence>
<protein>
    <submittedName>
        <fullName evidence="1">Uncharacterized protein</fullName>
    </submittedName>
</protein>
<accession>A0AAE1CYQ4</accession>
<reference evidence="1" key="1">
    <citation type="journal article" date="2023" name="G3 (Bethesda)">
        <title>A reference genome for the long-term kleptoplast-retaining sea slug Elysia crispata morphotype clarki.</title>
        <authorList>
            <person name="Eastman K.E."/>
            <person name="Pendleton A.L."/>
            <person name="Shaikh M.A."/>
            <person name="Suttiyut T."/>
            <person name="Ogas R."/>
            <person name="Tomko P."/>
            <person name="Gavelis G."/>
            <person name="Widhalm J.R."/>
            <person name="Wisecaver J.H."/>
        </authorList>
    </citation>
    <scope>NUCLEOTIDE SEQUENCE</scope>
    <source>
        <strain evidence="1">ECLA1</strain>
    </source>
</reference>
<gene>
    <name evidence="1" type="ORF">RRG08_015424</name>
</gene>
<keyword evidence="2" id="KW-1185">Reference proteome</keyword>
<proteinExistence type="predicted"/>
<dbReference type="Proteomes" id="UP001283361">
    <property type="component" value="Unassembled WGS sequence"/>
</dbReference>
<evidence type="ECO:0000313" key="2">
    <source>
        <dbReference type="Proteomes" id="UP001283361"/>
    </source>
</evidence>